<evidence type="ECO:0000313" key="4">
    <source>
        <dbReference type="Proteomes" id="UP000265631"/>
    </source>
</evidence>
<gene>
    <name evidence="3" type="ORF">FIE12Z_1480</name>
</gene>
<evidence type="ECO:0000256" key="2">
    <source>
        <dbReference type="SAM" id="MobiDB-lite"/>
    </source>
</evidence>
<organism evidence="3 4">
    <name type="scientific">Fusarium flagelliforme</name>
    <dbReference type="NCBI Taxonomy" id="2675880"/>
    <lineage>
        <taxon>Eukaryota</taxon>
        <taxon>Fungi</taxon>
        <taxon>Dikarya</taxon>
        <taxon>Ascomycota</taxon>
        <taxon>Pezizomycotina</taxon>
        <taxon>Sordariomycetes</taxon>
        <taxon>Hypocreomycetidae</taxon>
        <taxon>Hypocreales</taxon>
        <taxon>Nectriaceae</taxon>
        <taxon>Fusarium</taxon>
        <taxon>Fusarium incarnatum-equiseti species complex</taxon>
    </lineage>
</organism>
<evidence type="ECO:0000256" key="1">
    <source>
        <dbReference type="SAM" id="Coils"/>
    </source>
</evidence>
<dbReference type="EMBL" id="PXXK01000028">
    <property type="protein sequence ID" value="RFN54354.1"/>
    <property type="molecule type" value="Genomic_DNA"/>
</dbReference>
<keyword evidence="4" id="KW-1185">Reference proteome</keyword>
<dbReference type="Proteomes" id="UP000265631">
    <property type="component" value="Unassembled WGS sequence"/>
</dbReference>
<feature type="coiled-coil region" evidence="1">
    <location>
        <begin position="12"/>
        <end position="70"/>
    </location>
</feature>
<reference evidence="3 4" key="1">
    <citation type="journal article" date="2018" name="PLoS Pathog.">
        <title>Evolution of structural diversity of trichothecenes, a family of toxins produced by plant pathogenic and entomopathogenic fungi.</title>
        <authorList>
            <person name="Proctor R.H."/>
            <person name="McCormick S.P."/>
            <person name="Kim H.S."/>
            <person name="Cardoza R.E."/>
            <person name="Stanley A.M."/>
            <person name="Lindo L."/>
            <person name="Kelly A."/>
            <person name="Brown D.W."/>
            <person name="Lee T."/>
            <person name="Vaughan M.M."/>
            <person name="Alexander N.J."/>
            <person name="Busman M."/>
            <person name="Gutierrez S."/>
        </authorList>
    </citation>
    <scope>NUCLEOTIDE SEQUENCE [LARGE SCALE GENOMIC DNA]</scope>
    <source>
        <strain evidence="3 4">NRRL 13405</strain>
    </source>
</reference>
<name>A0A395N2L4_9HYPO</name>
<evidence type="ECO:0000313" key="3">
    <source>
        <dbReference type="EMBL" id="RFN54354.1"/>
    </source>
</evidence>
<dbReference type="AlphaFoldDB" id="A0A395N2L4"/>
<protein>
    <submittedName>
        <fullName evidence="3">Uncharacterized protein</fullName>
    </submittedName>
</protein>
<accession>A0A395N2L4</accession>
<feature type="region of interest" description="Disordered" evidence="2">
    <location>
        <begin position="345"/>
        <end position="380"/>
    </location>
</feature>
<comment type="caution">
    <text evidence="3">The sequence shown here is derived from an EMBL/GenBank/DDBJ whole genome shotgun (WGS) entry which is preliminary data.</text>
</comment>
<sequence length="380" mass="43173">MAELDSSRSEEMESLHRELKIAKAEKAKYEDLLNQSLERERKFRQALEKETELKEEYQELCKRNEVLLNAYSITERKIKHLDDKFFIDKIIFLRQNIRHFAHQYFNSWVPKAKLSPASVQEIARILNLEPFAVMSSNHSAVVRAYIWRFLAQKVFGRFVWAEPSQVMHELTEYLKSSLSPNSTQDCDGRRQSELWKAKTSTLLQSTRGTREDKTGNMAQSDSINQLMNTLVGLVGGGVRRIELIKPVNMIWAYAVEFDMLMHTQDSGMELYYGGNLPSPMRSEGNIMEVDSEGAVLPSGAPVSLVSEPALRRMGGSDGNGLGQEIYLLKMVVACHVEELNTKKEGLKQGQSSKGLGELKRTGSHWGSVKRLMKRPSSNGR</sequence>
<dbReference type="STRING" id="2594813.A0A395N2L4"/>
<keyword evidence="1" id="KW-0175">Coiled coil</keyword>
<proteinExistence type="predicted"/>